<evidence type="ECO:0000313" key="1">
    <source>
        <dbReference type="EMBL" id="PXF58721.1"/>
    </source>
</evidence>
<accession>A0AC61L0K9</accession>
<comment type="caution">
    <text evidence="1">The sequence shown here is derived from an EMBL/GenBank/DDBJ whole genome shotgun (WGS) entry which is preliminary data.</text>
</comment>
<reference evidence="1" key="1">
    <citation type="submission" date="2018-01" db="EMBL/GenBank/DDBJ databases">
        <authorList>
            <person name="Krukenberg V."/>
        </authorList>
    </citation>
    <scope>NUCLEOTIDE SEQUENCE</scope>
    <source>
        <strain evidence="1">E20ANME2</strain>
    </source>
</reference>
<gene>
    <name evidence="1" type="ORF">C4B59_12895</name>
</gene>
<evidence type="ECO:0000313" key="2">
    <source>
        <dbReference type="Proteomes" id="UP000248329"/>
    </source>
</evidence>
<protein>
    <submittedName>
        <fullName evidence="1">Uncharacterized protein</fullName>
    </submittedName>
</protein>
<proteinExistence type="predicted"/>
<sequence>MDPAEIWYTKVSKTVASAVILKLLFFIGTISTAKQVRLVQSLMRCLQKHQQEIKKTVIPPYLKRYTRTFVDVTRQLHILHRSE</sequence>
<dbReference type="EMBL" id="PQXF01000033">
    <property type="protein sequence ID" value="PXF58721.1"/>
    <property type="molecule type" value="Genomic_DNA"/>
</dbReference>
<organism evidence="1 2">
    <name type="scientific">Candidatus Methanogaster sp</name>
    <dbReference type="NCBI Taxonomy" id="3386292"/>
    <lineage>
        <taxon>Archaea</taxon>
        <taxon>Methanobacteriati</taxon>
        <taxon>Methanobacteriota</taxon>
        <taxon>Stenosarchaea group</taxon>
        <taxon>Methanomicrobia</taxon>
        <taxon>Methanosarcinales</taxon>
        <taxon>ANME-2 cluster</taxon>
        <taxon>Candidatus Methanogasteraceae</taxon>
        <taxon>Candidatus Methanogaster</taxon>
    </lineage>
</organism>
<dbReference type="Proteomes" id="UP000248329">
    <property type="component" value="Unassembled WGS sequence"/>
</dbReference>
<name>A0AC61L0K9_9EURY</name>